<evidence type="ECO:0000313" key="1">
    <source>
        <dbReference type="EMBL" id="WXA94151.1"/>
    </source>
</evidence>
<keyword evidence="2" id="KW-1185">Reference proteome</keyword>
<sequence length="128" mass="13836">MKRVTVENIVCEAYRLLGDLEDVVTSSRQIGYGATHEQASTLADMQLYLVRIKAALGKMESTAASEPGSPDSGMFEMADTQTEALAGIGHDLSDVRVALRRIQGTLQRTGDGHVFKTDEVPPSGKVRN</sequence>
<dbReference type="RefSeq" id="WP_394844753.1">
    <property type="nucleotide sequence ID" value="NZ_CP089982.1"/>
</dbReference>
<proteinExistence type="predicted"/>
<name>A0ABZ2K637_9BACT</name>
<reference evidence="1 2" key="1">
    <citation type="submission" date="2021-12" db="EMBL/GenBank/DDBJ databases">
        <title>Discovery of the Pendulisporaceae a myxobacterial family with distinct sporulation behavior and unique specialized metabolism.</title>
        <authorList>
            <person name="Garcia R."/>
            <person name="Popoff A."/>
            <person name="Bader C.D."/>
            <person name="Loehr J."/>
            <person name="Walesch S."/>
            <person name="Walt C."/>
            <person name="Boldt J."/>
            <person name="Bunk B."/>
            <person name="Haeckl F.J.F.P.J."/>
            <person name="Gunesch A.P."/>
            <person name="Birkelbach J."/>
            <person name="Nuebel U."/>
            <person name="Pietschmann T."/>
            <person name="Bach T."/>
            <person name="Mueller R."/>
        </authorList>
    </citation>
    <scope>NUCLEOTIDE SEQUENCE [LARGE SCALE GENOMIC DNA]</scope>
    <source>
        <strain evidence="1 2">MSr12523</strain>
    </source>
</reference>
<organism evidence="1 2">
    <name type="scientific">Pendulispora brunnea</name>
    <dbReference type="NCBI Taxonomy" id="2905690"/>
    <lineage>
        <taxon>Bacteria</taxon>
        <taxon>Pseudomonadati</taxon>
        <taxon>Myxococcota</taxon>
        <taxon>Myxococcia</taxon>
        <taxon>Myxococcales</taxon>
        <taxon>Sorangiineae</taxon>
        <taxon>Pendulisporaceae</taxon>
        <taxon>Pendulispora</taxon>
    </lineage>
</organism>
<accession>A0ABZ2K637</accession>
<gene>
    <name evidence="1" type="ORF">LZC95_47870</name>
</gene>
<dbReference type="EMBL" id="CP089982">
    <property type="protein sequence ID" value="WXA94151.1"/>
    <property type="molecule type" value="Genomic_DNA"/>
</dbReference>
<evidence type="ECO:0000313" key="2">
    <source>
        <dbReference type="Proteomes" id="UP001379533"/>
    </source>
</evidence>
<protein>
    <submittedName>
        <fullName evidence="1">Uncharacterized protein</fullName>
    </submittedName>
</protein>
<dbReference type="Proteomes" id="UP001379533">
    <property type="component" value="Chromosome"/>
</dbReference>